<protein>
    <submittedName>
        <fullName evidence="1">Uncharacterized protein</fullName>
    </submittedName>
</protein>
<comment type="caution">
    <text evidence="1">The sequence shown here is derived from an EMBL/GenBank/DDBJ whole genome shotgun (WGS) entry which is preliminary data.</text>
</comment>
<gene>
    <name evidence="1" type="ORF">JOC86_002190</name>
</gene>
<name>A0ABS2NCQ7_9BACI</name>
<sequence length="61" mass="6958">MGWSRYGDVHYVEHVLRYYNAGNGSVVVGGDGTQSFDVEEVHNIMKQFLGRPYVWGEGHQQ</sequence>
<evidence type="ECO:0000313" key="2">
    <source>
        <dbReference type="Proteomes" id="UP001646157"/>
    </source>
</evidence>
<reference evidence="1 2" key="1">
    <citation type="submission" date="2021-01" db="EMBL/GenBank/DDBJ databases">
        <title>Genomic Encyclopedia of Type Strains, Phase IV (KMG-IV): sequencing the most valuable type-strain genomes for metagenomic binning, comparative biology and taxonomic classification.</title>
        <authorList>
            <person name="Goeker M."/>
        </authorList>
    </citation>
    <scope>NUCLEOTIDE SEQUENCE [LARGE SCALE GENOMIC DNA]</scope>
    <source>
        <strain evidence="1 2">DSM 24834</strain>
    </source>
</reference>
<dbReference type="Proteomes" id="UP001646157">
    <property type="component" value="Unassembled WGS sequence"/>
</dbReference>
<evidence type="ECO:0000313" key="1">
    <source>
        <dbReference type="EMBL" id="MBM7585648.1"/>
    </source>
</evidence>
<proteinExistence type="predicted"/>
<dbReference type="EMBL" id="JAFBDZ010000002">
    <property type="protein sequence ID" value="MBM7585648.1"/>
    <property type="molecule type" value="Genomic_DNA"/>
</dbReference>
<organism evidence="1 2">
    <name type="scientific">Rossellomorea pakistanensis</name>
    <dbReference type="NCBI Taxonomy" id="992288"/>
    <lineage>
        <taxon>Bacteria</taxon>
        <taxon>Bacillati</taxon>
        <taxon>Bacillota</taxon>
        <taxon>Bacilli</taxon>
        <taxon>Bacillales</taxon>
        <taxon>Bacillaceae</taxon>
        <taxon>Rossellomorea</taxon>
    </lineage>
</organism>
<accession>A0ABS2NCQ7</accession>
<keyword evidence="2" id="KW-1185">Reference proteome</keyword>